<evidence type="ECO:0000313" key="1">
    <source>
        <dbReference type="EMBL" id="KAI3718445.1"/>
    </source>
</evidence>
<dbReference type="Proteomes" id="UP001055879">
    <property type="component" value="Linkage Group LG06"/>
</dbReference>
<sequence length="186" mass="20447">MNMVSSSDNDACSPKLNSSDVFFEFGSSSVLRSNKNDASDDVEEAALDDDWDSVNQNFEQDPELMTKQINHLGETPLIIAVGTNLSHRFVQNLVEHIVTVGDADELWVTSYGGSNALHNVAKVGNTIDAKLLVVQNLDMTRDQNHDGYTPLALVVFHGNQETLDYLLTVTMDLVPEEKGSSLYTVV</sequence>
<proteinExistence type="predicted"/>
<accession>A0ACB9B8C2</accession>
<keyword evidence="2" id="KW-1185">Reference proteome</keyword>
<reference evidence="1 2" key="2">
    <citation type="journal article" date="2022" name="Mol. Ecol. Resour.">
        <title>The genomes of chicory, endive, great burdock and yacon provide insights into Asteraceae paleo-polyploidization history and plant inulin production.</title>
        <authorList>
            <person name="Fan W."/>
            <person name="Wang S."/>
            <person name="Wang H."/>
            <person name="Wang A."/>
            <person name="Jiang F."/>
            <person name="Liu H."/>
            <person name="Zhao H."/>
            <person name="Xu D."/>
            <person name="Zhang Y."/>
        </authorList>
    </citation>
    <scope>NUCLEOTIDE SEQUENCE [LARGE SCALE GENOMIC DNA]</scope>
    <source>
        <strain evidence="2">cv. Niubang</strain>
    </source>
</reference>
<name>A0ACB9B8C2_ARCLA</name>
<dbReference type="EMBL" id="CM042052">
    <property type="protein sequence ID" value="KAI3718445.1"/>
    <property type="molecule type" value="Genomic_DNA"/>
</dbReference>
<protein>
    <submittedName>
        <fullName evidence="1">Uncharacterized protein</fullName>
    </submittedName>
</protein>
<evidence type="ECO:0000313" key="2">
    <source>
        <dbReference type="Proteomes" id="UP001055879"/>
    </source>
</evidence>
<comment type="caution">
    <text evidence="1">The sequence shown here is derived from an EMBL/GenBank/DDBJ whole genome shotgun (WGS) entry which is preliminary data.</text>
</comment>
<gene>
    <name evidence="1" type="ORF">L6452_19316</name>
</gene>
<organism evidence="1 2">
    <name type="scientific">Arctium lappa</name>
    <name type="common">Greater burdock</name>
    <name type="synonym">Lappa major</name>
    <dbReference type="NCBI Taxonomy" id="4217"/>
    <lineage>
        <taxon>Eukaryota</taxon>
        <taxon>Viridiplantae</taxon>
        <taxon>Streptophyta</taxon>
        <taxon>Embryophyta</taxon>
        <taxon>Tracheophyta</taxon>
        <taxon>Spermatophyta</taxon>
        <taxon>Magnoliopsida</taxon>
        <taxon>eudicotyledons</taxon>
        <taxon>Gunneridae</taxon>
        <taxon>Pentapetalae</taxon>
        <taxon>asterids</taxon>
        <taxon>campanulids</taxon>
        <taxon>Asterales</taxon>
        <taxon>Asteraceae</taxon>
        <taxon>Carduoideae</taxon>
        <taxon>Cardueae</taxon>
        <taxon>Arctiinae</taxon>
        <taxon>Arctium</taxon>
    </lineage>
</organism>
<reference evidence="2" key="1">
    <citation type="journal article" date="2022" name="Mol. Ecol. Resour.">
        <title>The genomes of chicory, endive, great burdock and yacon provide insights into Asteraceae palaeo-polyploidization history and plant inulin production.</title>
        <authorList>
            <person name="Fan W."/>
            <person name="Wang S."/>
            <person name="Wang H."/>
            <person name="Wang A."/>
            <person name="Jiang F."/>
            <person name="Liu H."/>
            <person name="Zhao H."/>
            <person name="Xu D."/>
            <person name="Zhang Y."/>
        </authorList>
    </citation>
    <scope>NUCLEOTIDE SEQUENCE [LARGE SCALE GENOMIC DNA]</scope>
    <source>
        <strain evidence="2">cv. Niubang</strain>
    </source>
</reference>